<dbReference type="PANTHER" id="PTHR33877:SF2">
    <property type="entry name" value="OS07G0170200 PROTEIN"/>
    <property type="match status" value="1"/>
</dbReference>
<evidence type="ECO:0000313" key="2">
    <source>
        <dbReference type="EMBL" id="ECE6361571.1"/>
    </source>
</evidence>
<dbReference type="InterPro" id="IPR002711">
    <property type="entry name" value="HNH"/>
</dbReference>
<dbReference type="SMART" id="SM00507">
    <property type="entry name" value="HNHc"/>
    <property type="match status" value="1"/>
</dbReference>
<feature type="domain" description="HNH nuclease" evidence="1">
    <location>
        <begin position="8"/>
        <end position="61"/>
    </location>
</feature>
<proteinExistence type="predicted"/>
<keyword evidence="2" id="KW-0255">Endonuclease</keyword>
<keyword evidence="2" id="KW-0540">Nuclease</keyword>
<dbReference type="Pfam" id="PF01844">
    <property type="entry name" value="HNH"/>
    <property type="match status" value="1"/>
</dbReference>
<organism evidence="2">
    <name type="scientific">Salmonella enterica subsp. salamae</name>
    <dbReference type="NCBI Taxonomy" id="59202"/>
    <lineage>
        <taxon>Bacteria</taxon>
        <taxon>Pseudomonadati</taxon>
        <taxon>Pseudomonadota</taxon>
        <taxon>Gammaproteobacteria</taxon>
        <taxon>Enterobacterales</taxon>
        <taxon>Enterobacteriaceae</taxon>
        <taxon>Salmonella</taxon>
    </lineage>
</organism>
<evidence type="ECO:0000259" key="1">
    <source>
        <dbReference type="SMART" id="SM00507"/>
    </source>
</evidence>
<name>A0A5Y2LTU5_SALER</name>
<dbReference type="AlphaFoldDB" id="A0A5Y2LTU5"/>
<dbReference type="EMBL" id="AAIIOQ010000023">
    <property type="protein sequence ID" value="ECE6361571.1"/>
    <property type="molecule type" value="Genomic_DNA"/>
</dbReference>
<dbReference type="InterPro" id="IPR003615">
    <property type="entry name" value="HNH_nuc"/>
</dbReference>
<dbReference type="InterPro" id="IPR052892">
    <property type="entry name" value="NA-targeting_endonuclease"/>
</dbReference>
<dbReference type="GO" id="GO:0008270">
    <property type="term" value="F:zinc ion binding"/>
    <property type="evidence" value="ECO:0007669"/>
    <property type="project" value="InterPro"/>
</dbReference>
<accession>A0A5Y2LTU5</accession>
<dbReference type="Gene3D" id="1.10.30.50">
    <property type="match status" value="1"/>
</dbReference>
<reference evidence="2" key="1">
    <citation type="submission" date="2018-06" db="EMBL/GenBank/DDBJ databases">
        <authorList>
            <person name="Ashton P.M."/>
            <person name="Dallman T."/>
            <person name="Nair S."/>
            <person name="De Pinna E."/>
            <person name="Peters T."/>
            <person name="Grant K."/>
        </authorList>
    </citation>
    <scope>NUCLEOTIDE SEQUENCE [LARGE SCALE GENOMIC DNA]</scope>
    <source>
        <strain evidence="2">319688</strain>
    </source>
</reference>
<dbReference type="CDD" id="cd00085">
    <property type="entry name" value="HNHc"/>
    <property type="match status" value="1"/>
</dbReference>
<dbReference type="PANTHER" id="PTHR33877">
    <property type="entry name" value="SLL1193 PROTEIN"/>
    <property type="match status" value="1"/>
</dbReference>
<keyword evidence="2" id="KW-0378">Hydrolase</keyword>
<dbReference type="GO" id="GO:0003676">
    <property type="term" value="F:nucleic acid binding"/>
    <property type="evidence" value="ECO:0007669"/>
    <property type="project" value="InterPro"/>
</dbReference>
<sequence>MATKYSLQKKNCVLNKTNGRCAYCGAVLSNDSFTIDHVIPKHHGGNNAIENLLASCRMCNTAKGTKTIEQWRRFYAVKKVTGAAIFGQEQVDYLYTKGLFPALGANESFRFYFQTLGDQS</sequence>
<dbReference type="Proteomes" id="UP000839852">
    <property type="component" value="Unassembled WGS sequence"/>
</dbReference>
<comment type="caution">
    <text evidence="2">The sequence shown here is derived from an EMBL/GenBank/DDBJ whole genome shotgun (WGS) entry which is preliminary data.</text>
</comment>
<dbReference type="GO" id="GO:0004519">
    <property type="term" value="F:endonuclease activity"/>
    <property type="evidence" value="ECO:0007669"/>
    <property type="project" value="UniProtKB-KW"/>
</dbReference>
<protein>
    <submittedName>
        <fullName evidence="2">HNH endonuclease</fullName>
    </submittedName>
</protein>
<gene>
    <name evidence="2" type="ORF">DPA05_18250</name>
</gene>